<dbReference type="GO" id="GO:0016998">
    <property type="term" value="P:cell wall macromolecule catabolic process"/>
    <property type="evidence" value="ECO:0007669"/>
    <property type="project" value="InterPro"/>
</dbReference>
<gene>
    <name evidence="7" type="ORF">NCTC11647_02967</name>
</gene>
<dbReference type="CDD" id="cd16900">
    <property type="entry name" value="endolysin_R21-like"/>
    <property type="match status" value="1"/>
</dbReference>
<name>A0A2T3QL58_PHODM</name>
<dbReference type="EC" id="3.2.1.17" evidence="6"/>
<comment type="catalytic activity">
    <reaction evidence="1 6">
        <text>Hydrolysis of (1-&gt;4)-beta-linkages between N-acetylmuramic acid and N-acetyl-D-glucosamine residues in a peptidoglycan and between N-acetyl-D-glucosamine residues in chitodextrins.</text>
        <dbReference type="EC" id="3.2.1.17"/>
    </reaction>
</comment>
<evidence type="ECO:0000256" key="6">
    <source>
        <dbReference type="RuleBase" id="RU003788"/>
    </source>
</evidence>
<dbReference type="OrthoDB" id="8141296at2"/>
<organism evidence="7 8">
    <name type="scientific">Photobacterium damselae</name>
    <dbReference type="NCBI Taxonomy" id="38293"/>
    <lineage>
        <taxon>Bacteria</taxon>
        <taxon>Pseudomonadati</taxon>
        <taxon>Pseudomonadota</taxon>
        <taxon>Gammaproteobacteria</taxon>
        <taxon>Vibrionales</taxon>
        <taxon>Vibrionaceae</taxon>
        <taxon>Photobacterium</taxon>
    </lineage>
</organism>
<keyword evidence="5 6" id="KW-0326">Glycosidase</keyword>
<evidence type="ECO:0000256" key="4">
    <source>
        <dbReference type="ARBA" id="ARBA00022801"/>
    </source>
</evidence>
<evidence type="ECO:0000313" key="8">
    <source>
        <dbReference type="Proteomes" id="UP000251647"/>
    </source>
</evidence>
<proteinExistence type="inferred from homology"/>
<dbReference type="PANTHER" id="PTHR38107">
    <property type="match status" value="1"/>
</dbReference>
<dbReference type="Gene3D" id="1.10.530.40">
    <property type="match status" value="1"/>
</dbReference>
<protein>
    <recommendedName>
        <fullName evidence="6">Lysozyme</fullName>
        <ecNumber evidence="6">3.2.1.17</ecNumber>
    </recommendedName>
</protein>
<dbReference type="SUPFAM" id="SSF53955">
    <property type="entry name" value="Lysozyme-like"/>
    <property type="match status" value="1"/>
</dbReference>
<dbReference type="GO" id="GO:0031640">
    <property type="term" value="P:killing of cells of another organism"/>
    <property type="evidence" value="ECO:0007669"/>
    <property type="project" value="UniProtKB-KW"/>
</dbReference>
<dbReference type="GO" id="GO:0042742">
    <property type="term" value="P:defense response to bacterium"/>
    <property type="evidence" value="ECO:0007669"/>
    <property type="project" value="UniProtKB-KW"/>
</dbReference>
<dbReference type="Proteomes" id="UP000251647">
    <property type="component" value="Unassembled WGS sequence"/>
</dbReference>
<reference evidence="7 8" key="1">
    <citation type="submission" date="2018-06" db="EMBL/GenBank/DDBJ databases">
        <authorList>
            <consortium name="Pathogen Informatics"/>
            <person name="Doyle S."/>
        </authorList>
    </citation>
    <scope>NUCLEOTIDE SEQUENCE [LARGE SCALE GENOMIC DNA]</scope>
    <source>
        <strain evidence="7 8">NCTC11647</strain>
    </source>
</reference>
<dbReference type="GO" id="GO:0009253">
    <property type="term" value="P:peptidoglycan catabolic process"/>
    <property type="evidence" value="ECO:0007669"/>
    <property type="project" value="InterPro"/>
</dbReference>
<accession>A0A2T3QL58</accession>
<dbReference type="InterPro" id="IPR002196">
    <property type="entry name" value="Glyco_hydro_24"/>
</dbReference>
<dbReference type="GO" id="GO:0003796">
    <property type="term" value="F:lysozyme activity"/>
    <property type="evidence" value="ECO:0007669"/>
    <property type="project" value="UniProtKB-EC"/>
</dbReference>
<keyword evidence="3 6" id="KW-0081">Bacteriolytic enzyme</keyword>
<comment type="similarity">
    <text evidence="6">Belongs to the glycosyl hydrolase 24 family.</text>
</comment>
<dbReference type="AlphaFoldDB" id="A0A2T3QL58"/>
<dbReference type="InterPro" id="IPR023346">
    <property type="entry name" value="Lysozyme-like_dom_sf"/>
</dbReference>
<dbReference type="InterPro" id="IPR034690">
    <property type="entry name" value="Endolysin_T4_type"/>
</dbReference>
<evidence type="ECO:0000256" key="2">
    <source>
        <dbReference type="ARBA" id="ARBA00022529"/>
    </source>
</evidence>
<keyword evidence="2 6" id="KW-0929">Antimicrobial</keyword>
<dbReference type="Pfam" id="PF00959">
    <property type="entry name" value="Phage_lysozyme"/>
    <property type="match status" value="1"/>
</dbReference>
<dbReference type="InterPro" id="IPR051018">
    <property type="entry name" value="Bacteriophage_GH24"/>
</dbReference>
<sequence>MRYNKLTAKILAGAIALTGGFEGYRHYAYQDSGGVWTACFGETERIHPGDQFTISECETMLATSLDKHNAPIRKIPQQLPLSVHLAALDMSYNIGISAFEHSTMYRYLLNGDYPSACRQISRWRFVAGKDCAIKRNNCYGIVKRRELVQKLCLGKITINDALIQIGQEPLDEDILRQMNAD</sequence>
<evidence type="ECO:0000313" key="7">
    <source>
        <dbReference type="EMBL" id="SPY44032.1"/>
    </source>
</evidence>
<dbReference type="HAMAP" id="MF_04110">
    <property type="entry name" value="ENDOLYSIN_T4"/>
    <property type="match status" value="1"/>
</dbReference>
<dbReference type="RefSeq" id="WP_005305731.1">
    <property type="nucleotide sequence ID" value="NZ_JAATTX010000017.1"/>
</dbReference>
<dbReference type="EMBL" id="UATL01000005">
    <property type="protein sequence ID" value="SPY44032.1"/>
    <property type="molecule type" value="Genomic_DNA"/>
</dbReference>
<dbReference type="PANTHER" id="PTHR38107:SF3">
    <property type="entry name" value="LYSOZYME RRRD-RELATED"/>
    <property type="match status" value="1"/>
</dbReference>
<evidence type="ECO:0000256" key="5">
    <source>
        <dbReference type="ARBA" id="ARBA00023295"/>
    </source>
</evidence>
<evidence type="ECO:0000256" key="1">
    <source>
        <dbReference type="ARBA" id="ARBA00000632"/>
    </source>
</evidence>
<dbReference type="InterPro" id="IPR023347">
    <property type="entry name" value="Lysozyme_dom_sf"/>
</dbReference>
<evidence type="ECO:0000256" key="3">
    <source>
        <dbReference type="ARBA" id="ARBA00022638"/>
    </source>
</evidence>
<keyword evidence="4 6" id="KW-0378">Hydrolase</keyword>